<sequence length="380" mass="40970">MRKVYLVDDSIISPLGFSTQENFQNLRKNNIGIKEVKNNDIWSAPFYGSVVDNDKLHEAWNLISNDKNGNYSKLEKMMILSVSKLISNNPSLDISRCGIVISTTKGNIGQIKEEQNDKAYLASIAKTIQGYFNLDQTPKVLSNACISGGLALAIGKRMIQAQLYDDVIVIGGDLLSEFTLSGFFSFQAVSSAPCKPFCKNRTGISLGEAAASAWLSADKKKINGEAISISGDASANDANHISGPSRTGEGLYISITKALKEANLESQQIDYITAHGTATPFNDEMEAIAFNRAGLQEVPLNSLKGYYGHTLGASALIESIIARHCLLHNVLIASVGFEELGVSQPVNVITKNETKELTRVLKTASGFGGCNVALIIEKLA</sequence>
<dbReference type="RefSeq" id="WP_343912803.1">
    <property type="nucleotide sequence ID" value="NZ_BAAAGE010000002.1"/>
</dbReference>
<dbReference type="InterPro" id="IPR014031">
    <property type="entry name" value="Ketoacyl_synth_C"/>
</dbReference>
<protein>
    <submittedName>
        <fullName evidence="3">Beta-ketoacyl synthase N-terminal-like domain-containing protein</fullName>
    </submittedName>
</protein>
<dbReference type="InterPro" id="IPR020841">
    <property type="entry name" value="PKS_Beta-ketoAc_synthase_dom"/>
</dbReference>
<reference evidence="3 4" key="1">
    <citation type="journal article" date="2019" name="Int. J. Syst. Evol. Microbiol.">
        <title>The Global Catalogue of Microorganisms (GCM) 10K type strain sequencing project: providing services to taxonomists for standard genome sequencing and annotation.</title>
        <authorList>
            <consortium name="The Broad Institute Genomics Platform"/>
            <consortium name="The Broad Institute Genome Sequencing Center for Infectious Disease"/>
            <person name="Wu L."/>
            <person name="Ma J."/>
        </authorList>
    </citation>
    <scope>NUCLEOTIDE SEQUENCE [LARGE SCALE GENOMIC DNA]</scope>
    <source>
        <strain evidence="3 4">JCM 15974</strain>
    </source>
</reference>
<dbReference type="EMBL" id="BAAAGE010000002">
    <property type="protein sequence ID" value="GAA0723416.1"/>
    <property type="molecule type" value="Genomic_DNA"/>
</dbReference>
<dbReference type="PROSITE" id="PS52004">
    <property type="entry name" value="KS3_2"/>
    <property type="match status" value="1"/>
</dbReference>
<evidence type="ECO:0000256" key="1">
    <source>
        <dbReference type="ARBA" id="ARBA00022679"/>
    </source>
</evidence>
<gene>
    <name evidence="3" type="ORF">GCM10009430_26840</name>
</gene>
<dbReference type="SMART" id="SM00825">
    <property type="entry name" value="PKS_KS"/>
    <property type="match status" value="1"/>
</dbReference>
<accession>A0ABN1IXI5</accession>
<evidence type="ECO:0000313" key="3">
    <source>
        <dbReference type="EMBL" id="GAA0723416.1"/>
    </source>
</evidence>
<dbReference type="Gene3D" id="3.40.47.10">
    <property type="match status" value="2"/>
</dbReference>
<evidence type="ECO:0000313" key="4">
    <source>
        <dbReference type="Proteomes" id="UP001501758"/>
    </source>
</evidence>
<keyword evidence="4" id="KW-1185">Reference proteome</keyword>
<organism evidence="3 4">
    <name type="scientific">Aquimarina litoralis</name>
    <dbReference type="NCBI Taxonomy" id="584605"/>
    <lineage>
        <taxon>Bacteria</taxon>
        <taxon>Pseudomonadati</taxon>
        <taxon>Bacteroidota</taxon>
        <taxon>Flavobacteriia</taxon>
        <taxon>Flavobacteriales</taxon>
        <taxon>Flavobacteriaceae</taxon>
        <taxon>Aquimarina</taxon>
    </lineage>
</organism>
<comment type="caution">
    <text evidence="3">The sequence shown here is derived from an EMBL/GenBank/DDBJ whole genome shotgun (WGS) entry which is preliminary data.</text>
</comment>
<feature type="domain" description="Ketosynthase family 3 (KS3)" evidence="2">
    <location>
        <begin position="1"/>
        <end position="378"/>
    </location>
</feature>
<dbReference type="InterPro" id="IPR000794">
    <property type="entry name" value="Beta-ketoacyl_synthase"/>
</dbReference>
<dbReference type="Proteomes" id="UP001501758">
    <property type="component" value="Unassembled WGS sequence"/>
</dbReference>
<dbReference type="SUPFAM" id="SSF53901">
    <property type="entry name" value="Thiolase-like"/>
    <property type="match status" value="2"/>
</dbReference>
<dbReference type="InterPro" id="IPR016039">
    <property type="entry name" value="Thiolase-like"/>
</dbReference>
<dbReference type="PANTHER" id="PTHR11712:SF320">
    <property type="entry name" value="BETA-KETOACYL SYNTHASE"/>
    <property type="match status" value="1"/>
</dbReference>
<dbReference type="Pfam" id="PF02801">
    <property type="entry name" value="Ketoacyl-synt_C"/>
    <property type="match status" value="1"/>
</dbReference>
<keyword evidence="1" id="KW-0808">Transferase</keyword>
<evidence type="ECO:0000259" key="2">
    <source>
        <dbReference type="PROSITE" id="PS52004"/>
    </source>
</evidence>
<name>A0ABN1IXI5_9FLAO</name>
<proteinExistence type="predicted"/>
<dbReference type="PANTHER" id="PTHR11712">
    <property type="entry name" value="POLYKETIDE SYNTHASE-RELATED"/>
    <property type="match status" value="1"/>
</dbReference>